<dbReference type="AlphaFoldDB" id="A0A0G4J544"/>
<organism evidence="9 11">
    <name type="scientific">Plasmodiophora brassicae</name>
    <name type="common">Clubroot disease agent</name>
    <dbReference type="NCBI Taxonomy" id="37360"/>
    <lineage>
        <taxon>Eukaryota</taxon>
        <taxon>Sar</taxon>
        <taxon>Rhizaria</taxon>
        <taxon>Endomyxa</taxon>
        <taxon>Phytomyxea</taxon>
        <taxon>Plasmodiophorida</taxon>
        <taxon>Plasmodiophoridae</taxon>
        <taxon>Plasmodiophora</taxon>
    </lineage>
</organism>
<evidence type="ECO:0000256" key="6">
    <source>
        <dbReference type="ARBA" id="ARBA00023315"/>
    </source>
</evidence>
<dbReference type="GO" id="GO:0016020">
    <property type="term" value="C:membrane"/>
    <property type="evidence" value="ECO:0007669"/>
    <property type="project" value="UniProtKB-SubCell"/>
</dbReference>
<dbReference type="Pfam" id="PF01529">
    <property type="entry name" value="DHHC"/>
    <property type="match status" value="1"/>
</dbReference>
<proteinExistence type="inferred from homology"/>
<dbReference type="OMA" id="VAVQTFH"/>
<dbReference type="InterPro" id="IPR001594">
    <property type="entry name" value="Palmitoyltrfase_DHHC"/>
</dbReference>
<feature type="transmembrane region" description="Helical" evidence="7">
    <location>
        <begin position="37"/>
        <end position="55"/>
    </location>
</feature>
<keyword evidence="4 7" id="KW-1133">Transmembrane helix</keyword>
<geneLocation type="mitochondrion" evidence="10"/>
<dbReference type="EMBL" id="CDSF01000130">
    <property type="protein sequence ID" value="CEP02519.1"/>
    <property type="molecule type" value="Genomic_DNA"/>
</dbReference>
<keyword evidence="6 7" id="KW-0012">Acyltransferase</keyword>
<dbReference type="PANTHER" id="PTHR12246">
    <property type="entry name" value="PALMITOYLTRANSFERASE ZDHHC16"/>
    <property type="match status" value="1"/>
</dbReference>
<comment type="catalytic activity">
    <reaction evidence="7">
        <text>L-cysteinyl-[protein] + hexadecanoyl-CoA = S-hexadecanoyl-L-cysteinyl-[protein] + CoA</text>
        <dbReference type="Rhea" id="RHEA:36683"/>
        <dbReference type="Rhea" id="RHEA-COMP:10131"/>
        <dbReference type="Rhea" id="RHEA-COMP:11032"/>
        <dbReference type="ChEBI" id="CHEBI:29950"/>
        <dbReference type="ChEBI" id="CHEBI:57287"/>
        <dbReference type="ChEBI" id="CHEBI:57379"/>
        <dbReference type="ChEBI" id="CHEBI:74151"/>
        <dbReference type="EC" id="2.3.1.225"/>
    </reaction>
</comment>
<comment type="subcellular location">
    <subcellularLocation>
        <location evidence="1">Membrane</location>
        <topology evidence="1">Multi-pass membrane protein</topology>
    </subcellularLocation>
</comment>
<keyword evidence="3 7" id="KW-0812">Transmembrane</keyword>
<keyword evidence="10" id="KW-0496">Mitochondrion</keyword>
<feature type="domain" description="Palmitoyltransferase DHHC" evidence="8">
    <location>
        <begin position="87"/>
        <end position="211"/>
    </location>
</feature>
<keyword evidence="2 7" id="KW-0808">Transferase</keyword>
<dbReference type="Proteomes" id="UP000290189">
    <property type="component" value="Unassembled WGS sequence"/>
</dbReference>
<dbReference type="EC" id="2.3.1.225" evidence="7"/>
<evidence type="ECO:0000256" key="1">
    <source>
        <dbReference type="ARBA" id="ARBA00004141"/>
    </source>
</evidence>
<gene>
    <name evidence="9" type="ORF">PBRA_009103</name>
    <name evidence="10" type="ORF">PLBR_LOCUS8947</name>
</gene>
<keyword evidence="5 7" id="KW-0472">Membrane</keyword>
<evidence type="ECO:0000313" key="11">
    <source>
        <dbReference type="Proteomes" id="UP000039324"/>
    </source>
</evidence>
<name>A0A0G4J544_PLABS</name>
<evidence type="ECO:0000313" key="9">
    <source>
        <dbReference type="EMBL" id="CEP02519.1"/>
    </source>
</evidence>
<accession>A0A0G4J544</accession>
<evidence type="ECO:0000256" key="2">
    <source>
        <dbReference type="ARBA" id="ARBA00022679"/>
    </source>
</evidence>
<evidence type="ECO:0000256" key="5">
    <source>
        <dbReference type="ARBA" id="ARBA00023136"/>
    </source>
</evidence>
<evidence type="ECO:0000256" key="7">
    <source>
        <dbReference type="RuleBase" id="RU079119"/>
    </source>
</evidence>
<sequence>MPRCCDRLALALTALSSVLLAAVFTYVMAFVPGRAPGAYLTVFLAAYALHVVAFYRTSRTDPGRIPSDFTPTPTTCVERKRSDRQAFRFCRKCRVFKPDRAHHCDRCGRCAMRMDHCCMFVGNCIGAGNHKFFLLMLFWTAVACGVIALAICDVHGRYYPRSFLLSLFAESRVHFGTVALVAGTVSVGIGLFLVFHVVLLAANLTSIELHEKRGFSCRPQYRNPFDVGLLDNVRSVLGRRPWLWLVPVRDGGKPHDL</sequence>
<dbReference type="PROSITE" id="PS50216">
    <property type="entry name" value="DHHC"/>
    <property type="match status" value="1"/>
</dbReference>
<evidence type="ECO:0000256" key="3">
    <source>
        <dbReference type="ARBA" id="ARBA00022692"/>
    </source>
</evidence>
<evidence type="ECO:0000313" key="12">
    <source>
        <dbReference type="Proteomes" id="UP000290189"/>
    </source>
</evidence>
<feature type="transmembrane region" description="Helical" evidence="7">
    <location>
        <begin position="178"/>
        <end position="204"/>
    </location>
</feature>
<feature type="transmembrane region" description="Helical" evidence="7">
    <location>
        <begin position="132"/>
        <end position="158"/>
    </location>
</feature>
<reference evidence="10 12" key="2">
    <citation type="submission" date="2018-03" db="EMBL/GenBank/DDBJ databases">
        <authorList>
            <person name="Fogelqvist J."/>
        </authorList>
    </citation>
    <scope>NUCLEOTIDE SEQUENCE [LARGE SCALE GENOMIC DNA]</scope>
</reference>
<comment type="similarity">
    <text evidence="7">Belongs to the DHHC palmitoyltransferase family.</text>
</comment>
<dbReference type="InterPro" id="IPR039859">
    <property type="entry name" value="PFA4/ZDH16/20/ERF2-like"/>
</dbReference>
<evidence type="ECO:0000259" key="8">
    <source>
        <dbReference type="Pfam" id="PF01529"/>
    </source>
</evidence>
<evidence type="ECO:0000256" key="4">
    <source>
        <dbReference type="ARBA" id="ARBA00022989"/>
    </source>
</evidence>
<dbReference type="GO" id="GO:0019706">
    <property type="term" value="F:protein-cysteine S-palmitoyltransferase activity"/>
    <property type="evidence" value="ECO:0007669"/>
    <property type="project" value="UniProtKB-EC"/>
</dbReference>
<evidence type="ECO:0000313" key="10">
    <source>
        <dbReference type="EMBL" id="SPR01732.1"/>
    </source>
</evidence>
<dbReference type="EMBL" id="OVEO01000019">
    <property type="protein sequence ID" value="SPR01732.1"/>
    <property type="molecule type" value="Genomic_DNA"/>
</dbReference>
<comment type="domain">
    <text evidence="7">The DHHC domain is required for palmitoyltransferase activity.</text>
</comment>
<reference evidence="9 11" key="1">
    <citation type="submission" date="2015-02" db="EMBL/GenBank/DDBJ databases">
        <authorList>
            <person name="Chooi Y.-H."/>
        </authorList>
    </citation>
    <scope>NUCLEOTIDE SEQUENCE [LARGE SCALE GENOMIC DNA]</scope>
    <source>
        <strain evidence="9">E3</strain>
    </source>
</reference>
<dbReference type="Proteomes" id="UP000039324">
    <property type="component" value="Unassembled WGS sequence"/>
</dbReference>
<keyword evidence="11" id="KW-1185">Reference proteome</keyword>
<dbReference type="STRING" id="37360.A0A0G4J544"/>
<dbReference type="OrthoDB" id="331948at2759"/>
<protein>
    <recommendedName>
        <fullName evidence="7">Palmitoyltransferase</fullName>
        <ecNumber evidence="7">2.3.1.225</ecNumber>
    </recommendedName>
</protein>